<evidence type="ECO:0000313" key="3">
    <source>
        <dbReference type="EMBL" id="KAL1306183.1"/>
    </source>
</evidence>
<dbReference type="EMBL" id="JBFMKM010000005">
    <property type="protein sequence ID" value="KAL1306183.1"/>
    <property type="molecule type" value="Genomic_DNA"/>
</dbReference>
<dbReference type="Pfam" id="PF01380">
    <property type="entry name" value="SIS"/>
    <property type="match status" value="1"/>
</dbReference>
<organism evidence="3 4">
    <name type="scientific">Neodothiora populina</name>
    <dbReference type="NCBI Taxonomy" id="2781224"/>
    <lineage>
        <taxon>Eukaryota</taxon>
        <taxon>Fungi</taxon>
        <taxon>Dikarya</taxon>
        <taxon>Ascomycota</taxon>
        <taxon>Pezizomycotina</taxon>
        <taxon>Dothideomycetes</taxon>
        <taxon>Dothideomycetidae</taxon>
        <taxon>Dothideales</taxon>
        <taxon>Dothioraceae</taxon>
        <taxon>Neodothiora</taxon>
    </lineage>
</organism>
<dbReference type="GeneID" id="95977985"/>
<accession>A0ABR3PJ69</accession>
<dbReference type="Gene3D" id="3.40.50.10490">
    <property type="entry name" value="Glucose-6-phosphate isomerase like protein, domain 1"/>
    <property type="match status" value="1"/>
</dbReference>
<dbReference type="InterPro" id="IPR035474">
    <property type="entry name" value="SIS_Kpsf"/>
</dbReference>
<evidence type="ECO:0000256" key="1">
    <source>
        <dbReference type="SAM" id="MobiDB-lite"/>
    </source>
</evidence>
<feature type="compositionally biased region" description="Basic residues" evidence="1">
    <location>
        <begin position="1"/>
        <end position="11"/>
    </location>
</feature>
<dbReference type="RefSeq" id="XP_069202456.1">
    <property type="nucleotide sequence ID" value="XM_069343904.1"/>
</dbReference>
<gene>
    <name evidence="3" type="ORF">AAFC00_004285</name>
</gene>
<dbReference type="CDD" id="cd05014">
    <property type="entry name" value="SIS_Kpsf"/>
    <property type="match status" value="1"/>
</dbReference>
<feature type="region of interest" description="Disordered" evidence="1">
    <location>
        <begin position="252"/>
        <end position="271"/>
    </location>
</feature>
<protein>
    <recommendedName>
        <fullName evidence="2">SIS domain-containing protein</fullName>
    </recommendedName>
</protein>
<name>A0ABR3PJ69_9PEZI</name>
<dbReference type="PANTHER" id="PTHR38418:SF2">
    <property type="entry name" value="SUGAR ISOMERASE, KPSF_GUTQ (AFU_ORTHOLOGUE AFUA_6G08860)"/>
    <property type="match status" value="1"/>
</dbReference>
<evidence type="ECO:0000259" key="2">
    <source>
        <dbReference type="PROSITE" id="PS51464"/>
    </source>
</evidence>
<proteinExistence type="predicted"/>
<dbReference type="SUPFAM" id="SSF53697">
    <property type="entry name" value="SIS domain"/>
    <property type="match status" value="1"/>
</dbReference>
<sequence>MDSQRPCKRQRLSPTPSPPADLEVSHETTTLATATRVLLVEAQALSHICRHYETDPYARTGLYTSVERIVASQKLGGKVIVCGVGKSGLVGRKTVATMKSMGIASSFMHAAEAAHGDLGDIRKNDVLLFISFSGKTSELLNLLPHLSPDISVIAMTSHSRPSDCPLLKEHDGTLLPSPLHEPEEVSFGICAPTTSTTVQIAIGDMLALTVAESIHMDQKGRVFRKNHPGGAIGAVTKAQADAEMEGCAGPPTPDALSSLGMLSPTISATSV</sequence>
<feature type="domain" description="SIS" evidence="2">
    <location>
        <begin position="69"/>
        <end position="216"/>
    </location>
</feature>
<dbReference type="PANTHER" id="PTHR38418">
    <property type="entry name" value="SUGAR ISOMERASE, KPSF/GUTQ (AFU_ORTHOLOGUE AFUA_6G08860)"/>
    <property type="match status" value="1"/>
</dbReference>
<feature type="region of interest" description="Disordered" evidence="1">
    <location>
        <begin position="1"/>
        <end position="24"/>
    </location>
</feature>
<dbReference type="InterPro" id="IPR046348">
    <property type="entry name" value="SIS_dom_sf"/>
</dbReference>
<dbReference type="Proteomes" id="UP001562354">
    <property type="component" value="Unassembled WGS sequence"/>
</dbReference>
<reference evidence="3 4" key="1">
    <citation type="submission" date="2024-07" db="EMBL/GenBank/DDBJ databases">
        <title>Draft sequence of the Neodothiora populina.</title>
        <authorList>
            <person name="Drown D.D."/>
            <person name="Schuette U.S."/>
            <person name="Buechlein A.B."/>
            <person name="Rusch D.R."/>
            <person name="Winton L.W."/>
            <person name="Adams G.A."/>
        </authorList>
    </citation>
    <scope>NUCLEOTIDE SEQUENCE [LARGE SCALE GENOMIC DNA]</scope>
    <source>
        <strain evidence="3 4">CPC 39397</strain>
    </source>
</reference>
<keyword evidence="4" id="KW-1185">Reference proteome</keyword>
<evidence type="ECO:0000313" key="4">
    <source>
        <dbReference type="Proteomes" id="UP001562354"/>
    </source>
</evidence>
<dbReference type="PROSITE" id="PS51464">
    <property type="entry name" value="SIS"/>
    <property type="match status" value="1"/>
</dbReference>
<comment type="caution">
    <text evidence="3">The sequence shown here is derived from an EMBL/GenBank/DDBJ whole genome shotgun (WGS) entry which is preliminary data.</text>
</comment>
<dbReference type="InterPro" id="IPR001347">
    <property type="entry name" value="SIS_dom"/>
</dbReference>